<dbReference type="Gene3D" id="3.40.640.10">
    <property type="entry name" value="Type I PLP-dependent aspartate aminotransferase-like (Major domain)"/>
    <property type="match status" value="1"/>
</dbReference>
<evidence type="ECO:0000256" key="10">
    <source>
        <dbReference type="ARBA" id="ARBA00023102"/>
    </source>
</evidence>
<evidence type="ECO:0000256" key="2">
    <source>
        <dbReference type="ARBA" id="ARBA00005011"/>
    </source>
</evidence>
<comment type="subunit">
    <text evidence="5 12">Homodimer.</text>
</comment>
<feature type="domain" description="Aminotransferase class I/classII large" evidence="13">
    <location>
        <begin position="36"/>
        <end position="340"/>
    </location>
</feature>
<evidence type="ECO:0000256" key="8">
    <source>
        <dbReference type="ARBA" id="ARBA00022679"/>
    </source>
</evidence>
<evidence type="ECO:0000256" key="9">
    <source>
        <dbReference type="ARBA" id="ARBA00022898"/>
    </source>
</evidence>
<dbReference type="PANTHER" id="PTHR42885">
    <property type="entry name" value="HISTIDINOL-PHOSPHATE AMINOTRANSFERASE-RELATED"/>
    <property type="match status" value="1"/>
</dbReference>
<dbReference type="PANTHER" id="PTHR42885:SF2">
    <property type="entry name" value="HISTIDINOL-PHOSPHATE AMINOTRANSFERASE"/>
    <property type="match status" value="1"/>
</dbReference>
<dbReference type="HAMAP" id="MF_01023">
    <property type="entry name" value="HisC_aminotrans_2"/>
    <property type="match status" value="1"/>
</dbReference>
<dbReference type="SUPFAM" id="SSF53383">
    <property type="entry name" value="PLP-dependent transferases"/>
    <property type="match status" value="1"/>
</dbReference>
<dbReference type="EC" id="2.6.1.9" evidence="12"/>
<reference evidence="14" key="2">
    <citation type="journal article" date="2021" name="PeerJ">
        <title>Extensive microbial diversity within the chicken gut microbiome revealed by metagenomics and culture.</title>
        <authorList>
            <person name="Gilroy R."/>
            <person name="Ravi A."/>
            <person name="Getino M."/>
            <person name="Pursley I."/>
            <person name="Horton D.L."/>
            <person name="Alikhan N.F."/>
            <person name="Baker D."/>
            <person name="Gharbi K."/>
            <person name="Hall N."/>
            <person name="Watson M."/>
            <person name="Adriaenssens E.M."/>
            <person name="Foster-Nyarko E."/>
            <person name="Jarju S."/>
            <person name="Secka A."/>
            <person name="Antonio M."/>
            <person name="Oren A."/>
            <person name="Chaudhuri R.R."/>
            <person name="La Ragione R."/>
            <person name="Hildebrand F."/>
            <person name="Pallen M.J."/>
        </authorList>
    </citation>
    <scope>NUCLEOTIDE SEQUENCE</scope>
    <source>
        <strain evidence="14">D3-1215</strain>
    </source>
</reference>
<keyword evidence="10 12" id="KW-0368">Histidine biosynthesis</keyword>
<evidence type="ECO:0000313" key="15">
    <source>
        <dbReference type="Proteomes" id="UP000823637"/>
    </source>
</evidence>
<dbReference type="InterPro" id="IPR015424">
    <property type="entry name" value="PyrdxlP-dep_Trfase"/>
</dbReference>
<evidence type="ECO:0000256" key="6">
    <source>
        <dbReference type="ARBA" id="ARBA00022576"/>
    </source>
</evidence>
<dbReference type="InterPro" id="IPR001917">
    <property type="entry name" value="Aminotrans_II_pyridoxalP_BS"/>
</dbReference>
<gene>
    <name evidence="12 14" type="primary">hisC</name>
    <name evidence="14" type="ORF">IAC32_03135</name>
</gene>
<comment type="cofactor">
    <cofactor evidence="1 12">
        <name>pyridoxal 5'-phosphate</name>
        <dbReference type="ChEBI" id="CHEBI:597326"/>
    </cofactor>
</comment>
<keyword evidence="6 12" id="KW-0032">Aminotransferase</keyword>
<dbReference type="InterPro" id="IPR004839">
    <property type="entry name" value="Aminotransferase_I/II_large"/>
</dbReference>
<feature type="modified residue" description="N6-(pyridoxal phosphate)lysine" evidence="12">
    <location>
        <position position="205"/>
    </location>
</feature>
<dbReference type="GO" id="GO:0030170">
    <property type="term" value="F:pyridoxal phosphate binding"/>
    <property type="evidence" value="ECO:0007669"/>
    <property type="project" value="InterPro"/>
</dbReference>
<dbReference type="AlphaFoldDB" id="A0A9D9EH12"/>
<dbReference type="Gene3D" id="3.90.1150.10">
    <property type="entry name" value="Aspartate Aminotransferase, domain 1"/>
    <property type="match status" value="1"/>
</dbReference>
<evidence type="ECO:0000259" key="13">
    <source>
        <dbReference type="Pfam" id="PF00155"/>
    </source>
</evidence>
<keyword evidence="7 12" id="KW-0028">Amino-acid biosynthesis</keyword>
<keyword evidence="8 12" id="KW-0808">Transferase</keyword>
<comment type="pathway">
    <text evidence="3">Lipid metabolism.</text>
</comment>
<comment type="catalytic activity">
    <reaction evidence="11 12">
        <text>L-histidinol phosphate + 2-oxoglutarate = 3-(imidazol-4-yl)-2-oxopropyl phosphate + L-glutamate</text>
        <dbReference type="Rhea" id="RHEA:23744"/>
        <dbReference type="ChEBI" id="CHEBI:16810"/>
        <dbReference type="ChEBI" id="CHEBI:29985"/>
        <dbReference type="ChEBI" id="CHEBI:57766"/>
        <dbReference type="ChEBI" id="CHEBI:57980"/>
        <dbReference type="EC" id="2.6.1.9"/>
    </reaction>
</comment>
<dbReference type="InterPro" id="IPR015422">
    <property type="entry name" value="PyrdxlP-dep_Trfase_small"/>
</dbReference>
<evidence type="ECO:0000256" key="4">
    <source>
        <dbReference type="ARBA" id="ARBA00007970"/>
    </source>
</evidence>
<comment type="similarity">
    <text evidence="4 12">Belongs to the class-II pyridoxal-phosphate-dependent aminotransferase family. Histidinol-phosphate aminotransferase subfamily.</text>
</comment>
<evidence type="ECO:0000256" key="7">
    <source>
        <dbReference type="ARBA" id="ARBA00022605"/>
    </source>
</evidence>
<dbReference type="EMBL" id="JADIMR010000044">
    <property type="protein sequence ID" value="MBO8446725.1"/>
    <property type="molecule type" value="Genomic_DNA"/>
</dbReference>
<dbReference type="InterPro" id="IPR015421">
    <property type="entry name" value="PyrdxlP-dep_Trfase_major"/>
</dbReference>
<sequence length="344" mass="38778">MIPLDKLVRPNIWALEPYSCARNEYSGAASVFLDANENPYNEPYNRYPDPLQLALKEKIAAIKNVRPAQIMLGNGSDEPIDLIYRIFCEPGKDNAVAINPTYGMYKVCADINNVEYRKVDLDEDFKLDAGKVLAACDGQTKAVWLCSPNNPSGNLLDKHEIEKILDGFGGIVIIDEAYIDFAGGFSWLTVLDDHPNMVVLQTFSKAWGMASVRCGMAFASEDITGLFNKVKYPYNINLLTQRFVSGQLEKSAEKEQWVTEILKEREKLVKEIEALDICEKTYHTDANFVLAKIRNADDCYRYLMNGGIIVRNRSKVDLCGDCLRITVGSPEENSEFIEAIRKFK</sequence>
<dbReference type="Proteomes" id="UP000823637">
    <property type="component" value="Unassembled WGS sequence"/>
</dbReference>
<keyword evidence="9 12" id="KW-0663">Pyridoxal phosphate</keyword>
<evidence type="ECO:0000256" key="1">
    <source>
        <dbReference type="ARBA" id="ARBA00001933"/>
    </source>
</evidence>
<name>A0A9D9EH12_9BACT</name>
<protein>
    <recommendedName>
        <fullName evidence="12">Histidinol-phosphate aminotransferase</fullName>
        <ecNumber evidence="12">2.6.1.9</ecNumber>
    </recommendedName>
    <alternativeName>
        <fullName evidence="12">Imidazole acetol-phosphate transaminase</fullName>
    </alternativeName>
</protein>
<evidence type="ECO:0000256" key="12">
    <source>
        <dbReference type="HAMAP-Rule" id="MF_01023"/>
    </source>
</evidence>
<comment type="caution">
    <text evidence="14">The sequence shown here is derived from an EMBL/GenBank/DDBJ whole genome shotgun (WGS) entry which is preliminary data.</text>
</comment>
<dbReference type="NCBIfam" id="TIGR01141">
    <property type="entry name" value="hisC"/>
    <property type="match status" value="1"/>
</dbReference>
<evidence type="ECO:0000256" key="3">
    <source>
        <dbReference type="ARBA" id="ARBA00005189"/>
    </source>
</evidence>
<accession>A0A9D9EH12</accession>
<evidence type="ECO:0000256" key="5">
    <source>
        <dbReference type="ARBA" id="ARBA00011738"/>
    </source>
</evidence>
<dbReference type="CDD" id="cd00609">
    <property type="entry name" value="AAT_like"/>
    <property type="match status" value="1"/>
</dbReference>
<comment type="pathway">
    <text evidence="2 12">Amino-acid biosynthesis; L-histidine biosynthesis; L-histidine from 5-phospho-alpha-D-ribose 1-diphosphate: step 7/9.</text>
</comment>
<organism evidence="14 15">
    <name type="scientific">Candidatus Enterocola intestinipullorum</name>
    <dbReference type="NCBI Taxonomy" id="2840783"/>
    <lineage>
        <taxon>Bacteria</taxon>
        <taxon>Pseudomonadati</taxon>
        <taxon>Bacteroidota</taxon>
        <taxon>Bacteroidia</taxon>
        <taxon>Bacteroidales</taxon>
        <taxon>Candidatus Enterocola</taxon>
    </lineage>
</organism>
<dbReference type="PROSITE" id="PS00599">
    <property type="entry name" value="AA_TRANSFER_CLASS_2"/>
    <property type="match status" value="1"/>
</dbReference>
<dbReference type="Pfam" id="PF00155">
    <property type="entry name" value="Aminotran_1_2"/>
    <property type="match status" value="1"/>
</dbReference>
<reference evidence="14" key="1">
    <citation type="submission" date="2020-10" db="EMBL/GenBank/DDBJ databases">
        <authorList>
            <person name="Gilroy R."/>
        </authorList>
    </citation>
    <scope>NUCLEOTIDE SEQUENCE</scope>
    <source>
        <strain evidence="14">D3-1215</strain>
    </source>
</reference>
<dbReference type="GO" id="GO:0000105">
    <property type="term" value="P:L-histidine biosynthetic process"/>
    <property type="evidence" value="ECO:0007669"/>
    <property type="project" value="UniProtKB-UniRule"/>
</dbReference>
<dbReference type="InterPro" id="IPR005861">
    <property type="entry name" value="HisP_aminotrans"/>
</dbReference>
<proteinExistence type="inferred from homology"/>
<dbReference type="GO" id="GO:0004400">
    <property type="term" value="F:histidinol-phosphate transaminase activity"/>
    <property type="evidence" value="ECO:0007669"/>
    <property type="project" value="UniProtKB-UniRule"/>
</dbReference>
<evidence type="ECO:0000313" key="14">
    <source>
        <dbReference type="EMBL" id="MBO8446725.1"/>
    </source>
</evidence>
<evidence type="ECO:0000256" key="11">
    <source>
        <dbReference type="ARBA" id="ARBA00047481"/>
    </source>
</evidence>